<evidence type="ECO:0000313" key="2">
    <source>
        <dbReference type="Proteomes" id="UP001165960"/>
    </source>
</evidence>
<sequence length="127" mass="14189">MLTTNGTLDDLQDSIDMAKSQPRKFGVTSKELNIRQKFVNKARGAIKEIDSTIADPRIIKNAMAVKSSHVIEMQPLNTSNEPSQTMSAQNQLILEQQDQHLDSILGTVQNLRDIAFTVGNELDEHQE</sequence>
<proteinExistence type="predicted"/>
<dbReference type="Proteomes" id="UP001165960">
    <property type="component" value="Unassembled WGS sequence"/>
</dbReference>
<name>A0ACC2SX00_9FUNG</name>
<gene>
    <name evidence="1" type="primary">STX10</name>
    <name evidence="1" type="ORF">DSO57_1005001</name>
</gene>
<keyword evidence="2" id="KW-1185">Reference proteome</keyword>
<organism evidence="1 2">
    <name type="scientific">Entomophthora muscae</name>
    <dbReference type="NCBI Taxonomy" id="34485"/>
    <lineage>
        <taxon>Eukaryota</taxon>
        <taxon>Fungi</taxon>
        <taxon>Fungi incertae sedis</taxon>
        <taxon>Zoopagomycota</taxon>
        <taxon>Entomophthoromycotina</taxon>
        <taxon>Entomophthoromycetes</taxon>
        <taxon>Entomophthorales</taxon>
        <taxon>Entomophthoraceae</taxon>
        <taxon>Entomophthora</taxon>
    </lineage>
</organism>
<dbReference type="EMBL" id="QTSX02004273">
    <property type="protein sequence ID" value="KAJ9066925.1"/>
    <property type="molecule type" value="Genomic_DNA"/>
</dbReference>
<protein>
    <submittedName>
        <fullName evidence="1">Syntaxin-10</fullName>
    </submittedName>
</protein>
<accession>A0ACC2SX00</accession>
<reference evidence="1" key="1">
    <citation type="submission" date="2022-04" db="EMBL/GenBank/DDBJ databases">
        <title>Genome of the entomopathogenic fungus Entomophthora muscae.</title>
        <authorList>
            <person name="Elya C."/>
            <person name="Lovett B.R."/>
            <person name="Lee E."/>
            <person name="Macias A.M."/>
            <person name="Hajek A.E."/>
            <person name="De Bivort B.L."/>
            <person name="Kasson M.T."/>
            <person name="De Fine Licht H.H."/>
            <person name="Stajich J.E."/>
        </authorList>
    </citation>
    <scope>NUCLEOTIDE SEQUENCE</scope>
    <source>
        <strain evidence="1">Berkeley</strain>
    </source>
</reference>
<evidence type="ECO:0000313" key="1">
    <source>
        <dbReference type="EMBL" id="KAJ9066925.1"/>
    </source>
</evidence>
<comment type="caution">
    <text evidence="1">The sequence shown here is derived from an EMBL/GenBank/DDBJ whole genome shotgun (WGS) entry which is preliminary data.</text>
</comment>